<dbReference type="Pfam" id="PF00160">
    <property type="entry name" value="Pro_isomerase"/>
    <property type="match status" value="1"/>
</dbReference>
<gene>
    <name evidence="7" type="ORF">GKQ77_00630</name>
</gene>
<sequence>MTIQAYFDITIDGRPEGRITFNLFDDVVPKTVENFRALATGEKGFGYAGSKFHRVIPDFMLQGGDFTAGNGTGGKSIYGAKFPDENFQLKHTKPGLLSMANSGPHSNGSQFFITTVVTSWLDGKHVVFGEVADEDSMALVRKIESFGSQSGATKAEIAISASGTL</sequence>
<organism evidence="7 8">
    <name type="scientific">Streptomyces anatolicus</name>
    <dbReference type="NCBI Taxonomy" id="2675858"/>
    <lineage>
        <taxon>Bacteria</taxon>
        <taxon>Bacillati</taxon>
        <taxon>Actinomycetota</taxon>
        <taxon>Actinomycetes</taxon>
        <taxon>Kitasatosporales</taxon>
        <taxon>Streptomycetaceae</taxon>
        <taxon>Streptomyces</taxon>
    </lineage>
</organism>
<keyword evidence="8" id="KW-1185">Reference proteome</keyword>
<evidence type="ECO:0000256" key="3">
    <source>
        <dbReference type="ARBA" id="ARBA00023110"/>
    </source>
</evidence>
<proteinExistence type="inferred from homology"/>
<dbReference type="EMBL" id="WMBF01000002">
    <property type="protein sequence ID" value="MBW5420089.1"/>
    <property type="molecule type" value="Genomic_DNA"/>
</dbReference>
<comment type="caution">
    <text evidence="7">The sequence shown here is derived from an EMBL/GenBank/DDBJ whole genome shotgun (WGS) entry which is preliminary data.</text>
</comment>
<dbReference type="Gene3D" id="2.40.100.10">
    <property type="entry name" value="Cyclophilin-like"/>
    <property type="match status" value="1"/>
</dbReference>
<dbReference type="InterPro" id="IPR002130">
    <property type="entry name" value="Cyclophilin-type_PPIase_dom"/>
</dbReference>
<accession>A0ABS6YFA9</accession>
<comment type="similarity">
    <text evidence="2 5">Belongs to the cyclophilin-type PPIase family.</text>
</comment>
<reference evidence="7 8" key="1">
    <citation type="submission" date="2019-11" db="EMBL/GenBank/DDBJ databases">
        <authorList>
            <person name="Ay H."/>
        </authorList>
    </citation>
    <scope>NUCLEOTIDE SEQUENCE [LARGE SCALE GENOMIC DNA]</scope>
    <source>
        <strain evidence="7 8">BG9H</strain>
    </source>
</reference>
<dbReference type="Proteomes" id="UP001197114">
    <property type="component" value="Unassembled WGS sequence"/>
</dbReference>
<dbReference type="InterPro" id="IPR024936">
    <property type="entry name" value="Cyclophilin-type_PPIase"/>
</dbReference>
<dbReference type="SUPFAM" id="SSF50891">
    <property type="entry name" value="Cyclophilin-like"/>
    <property type="match status" value="1"/>
</dbReference>
<dbReference type="PRINTS" id="PR00153">
    <property type="entry name" value="CSAPPISMRASE"/>
</dbReference>
<dbReference type="PANTHER" id="PTHR11071">
    <property type="entry name" value="PEPTIDYL-PROLYL CIS-TRANS ISOMERASE"/>
    <property type="match status" value="1"/>
</dbReference>
<name>A0ABS6YFA9_9ACTN</name>
<keyword evidence="3 5" id="KW-0697">Rotamase</keyword>
<dbReference type="InterPro" id="IPR020892">
    <property type="entry name" value="Cyclophilin-type_PPIase_CS"/>
</dbReference>
<evidence type="ECO:0000259" key="6">
    <source>
        <dbReference type="PROSITE" id="PS50072"/>
    </source>
</evidence>
<feature type="domain" description="PPIase cyclophilin-type" evidence="6">
    <location>
        <begin position="6"/>
        <end position="164"/>
    </location>
</feature>
<evidence type="ECO:0000256" key="4">
    <source>
        <dbReference type="ARBA" id="ARBA00023235"/>
    </source>
</evidence>
<dbReference type="EC" id="5.2.1.8" evidence="5"/>
<evidence type="ECO:0000256" key="2">
    <source>
        <dbReference type="ARBA" id="ARBA00007365"/>
    </source>
</evidence>
<dbReference type="PANTHER" id="PTHR11071:SF561">
    <property type="entry name" value="PEPTIDYL-PROLYL CIS-TRANS ISOMERASE D-RELATED"/>
    <property type="match status" value="1"/>
</dbReference>
<dbReference type="PROSITE" id="PS00170">
    <property type="entry name" value="CSA_PPIASE_1"/>
    <property type="match status" value="1"/>
</dbReference>
<dbReference type="RefSeq" id="WP_219686597.1">
    <property type="nucleotide sequence ID" value="NZ_WMBF01000002.1"/>
</dbReference>
<evidence type="ECO:0000313" key="8">
    <source>
        <dbReference type="Proteomes" id="UP001197114"/>
    </source>
</evidence>
<dbReference type="CDD" id="cd01926">
    <property type="entry name" value="cyclophilin_ABH_like"/>
    <property type="match status" value="1"/>
</dbReference>
<comment type="function">
    <text evidence="1 5">PPIases accelerate the folding of proteins. It catalyzes the cis-trans isomerization of proline imidic peptide bonds in oligopeptides.</text>
</comment>
<comment type="catalytic activity">
    <reaction evidence="5">
        <text>[protein]-peptidylproline (omega=180) = [protein]-peptidylproline (omega=0)</text>
        <dbReference type="Rhea" id="RHEA:16237"/>
        <dbReference type="Rhea" id="RHEA-COMP:10747"/>
        <dbReference type="Rhea" id="RHEA-COMP:10748"/>
        <dbReference type="ChEBI" id="CHEBI:83833"/>
        <dbReference type="ChEBI" id="CHEBI:83834"/>
        <dbReference type="EC" id="5.2.1.8"/>
    </reaction>
</comment>
<keyword evidence="4 5" id="KW-0413">Isomerase</keyword>
<dbReference type="PROSITE" id="PS50072">
    <property type="entry name" value="CSA_PPIASE_2"/>
    <property type="match status" value="1"/>
</dbReference>
<evidence type="ECO:0000256" key="5">
    <source>
        <dbReference type="RuleBase" id="RU363019"/>
    </source>
</evidence>
<dbReference type="GO" id="GO:0016853">
    <property type="term" value="F:isomerase activity"/>
    <property type="evidence" value="ECO:0007669"/>
    <property type="project" value="UniProtKB-KW"/>
</dbReference>
<evidence type="ECO:0000313" key="7">
    <source>
        <dbReference type="EMBL" id="MBW5420089.1"/>
    </source>
</evidence>
<protein>
    <recommendedName>
        <fullName evidence="5">Peptidyl-prolyl cis-trans isomerase</fullName>
        <shortName evidence="5">PPIase</shortName>
        <ecNumber evidence="5">5.2.1.8</ecNumber>
    </recommendedName>
</protein>
<dbReference type="PIRSF" id="PIRSF001467">
    <property type="entry name" value="Peptidylpro_ismrse"/>
    <property type="match status" value="1"/>
</dbReference>
<dbReference type="InterPro" id="IPR029000">
    <property type="entry name" value="Cyclophilin-like_dom_sf"/>
</dbReference>
<evidence type="ECO:0000256" key="1">
    <source>
        <dbReference type="ARBA" id="ARBA00002388"/>
    </source>
</evidence>